<evidence type="ECO:0000313" key="1">
    <source>
        <dbReference type="EMBL" id="KAH7305497.1"/>
    </source>
</evidence>
<comment type="caution">
    <text evidence="1">The sequence shown here is derived from an EMBL/GenBank/DDBJ whole genome shotgun (WGS) entry which is preliminary data.</text>
</comment>
<dbReference type="EMBL" id="JAGPNK010000018">
    <property type="protein sequence ID" value="KAH7305497.1"/>
    <property type="molecule type" value="Genomic_DNA"/>
</dbReference>
<evidence type="ECO:0000313" key="2">
    <source>
        <dbReference type="Proteomes" id="UP000813444"/>
    </source>
</evidence>
<dbReference type="OrthoDB" id="1933717at2759"/>
<reference evidence="1" key="1">
    <citation type="journal article" date="2021" name="Nat. Commun.">
        <title>Genetic determinants of endophytism in the Arabidopsis root mycobiome.</title>
        <authorList>
            <person name="Mesny F."/>
            <person name="Miyauchi S."/>
            <person name="Thiergart T."/>
            <person name="Pickel B."/>
            <person name="Atanasova L."/>
            <person name="Karlsson M."/>
            <person name="Huettel B."/>
            <person name="Barry K.W."/>
            <person name="Haridas S."/>
            <person name="Chen C."/>
            <person name="Bauer D."/>
            <person name="Andreopoulos W."/>
            <person name="Pangilinan J."/>
            <person name="LaButti K."/>
            <person name="Riley R."/>
            <person name="Lipzen A."/>
            <person name="Clum A."/>
            <person name="Drula E."/>
            <person name="Henrissat B."/>
            <person name="Kohler A."/>
            <person name="Grigoriev I.V."/>
            <person name="Martin F.M."/>
            <person name="Hacquard S."/>
        </authorList>
    </citation>
    <scope>NUCLEOTIDE SEQUENCE</scope>
    <source>
        <strain evidence="1">MPI-CAGE-CH-0235</strain>
    </source>
</reference>
<dbReference type="AlphaFoldDB" id="A0A8K0SJH0"/>
<sequence length="119" mass="13397">MSGYSSTMLATIKLAECLDVKHPKLHVFYVHPGMVKAENGRSMVTESLMPFAKDKPALTRGLSVYLPTPKTDFFKGGYLDANWDVEELEKHKDRVVKKKLVRLGFLNGQLQPGGYPWLS</sequence>
<proteinExistence type="predicted"/>
<name>A0A8K0SJH0_9HYPO</name>
<protein>
    <submittedName>
        <fullName evidence="1">Uncharacterized protein</fullName>
    </submittedName>
</protein>
<accession>A0A8K0SJH0</accession>
<organism evidence="1 2">
    <name type="scientific">Stachybotrys elegans</name>
    <dbReference type="NCBI Taxonomy" id="80388"/>
    <lineage>
        <taxon>Eukaryota</taxon>
        <taxon>Fungi</taxon>
        <taxon>Dikarya</taxon>
        <taxon>Ascomycota</taxon>
        <taxon>Pezizomycotina</taxon>
        <taxon>Sordariomycetes</taxon>
        <taxon>Hypocreomycetidae</taxon>
        <taxon>Hypocreales</taxon>
        <taxon>Stachybotryaceae</taxon>
        <taxon>Stachybotrys</taxon>
    </lineage>
</organism>
<keyword evidence="2" id="KW-1185">Reference proteome</keyword>
<gene>
    <name evidence="1" type="ORF">B0I35DRAFT_483853</name>
</gene>
<dbReference type="Proteomes" id="UP000813444">
    <property type="component" value="Unassembled WGS sequence"/>
</dbReference>